<dbReference type="CDD" id="cd12797">
    <property type="entry name" value="M23_peptidase"/>
    <property type="match status" value="1"/>
</dbReference>
<dbReference type="EMBL" id="DRLD01000246">
    <property type="protein sequence ID" value="HED10790.1"/>
    <property type="molecule type" value="Genomic_DNA"/>
</dbReference>
<dbReference type="Proteomes" id="UP000886005">
    <property type="component" value="Unassembled WGS sequence"/>
</dbReference>
<keyword evidence="1" id="KW-0732">Signal</keyword>
<feature type="domain" description="FlgD/Vpr Ig-like" evidence="3">
    <location>
        <begin position="358"/>
        <end position="411"/>
    </location>
</feature>
<feature type="domain" description="M23ase beta-sheet core" evidence="2">
    <location>
        <begin position="29"/>
        <end position="134"/>
    </location>
</feature>
<evidence type="ECO:0000259" key="3">
    <source>
        <dbReference type="Pfam" id="PF13860"/>
    </source>
</evidence>
<dbReference type="PANTHER" id="PTHR21666">
    <property type="entry name" value="PEPTIDASE-RELATED"/>
    <property type="match status" value="1"/>
</dbReference>
<feature type="domain" description="Golvesin/Xly CBD-like" evidence="4">
    <location>
        <begin position="193"/>
        <end position="311"/>
    </location>
</feature>
<evidence type="ECO:0000259" key="4">
    <source>
        <dbReference type="Pfam" id="PF25275"/>
    </source>
</evidence>
<evidence type="ECO:0000259" key="2">
    <source>
        <dbReference type="Pfam" id="PF01551"/>
    </source>
</evidence>
<organism evidence="5">
    <name type="scientific">Caldithrix abyssi</name>
    <dbReference type="NCBI Taxonomy" id="187145"/>
    <lineage>
        <taxon>Bacteria</taxon>
        <taxon>Pseudomonadati</taxon>
        <taxon>Calditrichota</taxon>
        <taxon>Calditrichia</taxon>
        <taxon>Calditrichales</taxon>
        <taxon>Calditrichaceae</taxon>
        <taxon>Caldithrix</taxon>
    </lineage>
</organism>
<sequence>LFIRLDGDSTVSTDPPALNCVDGQNCYDGHSGVDIWMPRGVPMLATAPGKIVWAQFEVGLDSCPTGYPPNGDLGIVIIDHNNGYYSAYLHLDPPLAVEVGQVVATGDTIGYNGDSGCASVTHLHYEIRKDAYYFDQKNSWVVDPYGWWGRTTDPIKEMRNASSVWLWKSSDLIDDGDNGFERYYGPQWERLAEGYGGDAWSAPAVEEGGQGRHTTLWVPELPEQGQYDLQVYVPQVDGAVDQAIYEVYVKQPGGTAKKYSFTVNQDSIYNSFFTIGTLNLPRGANCAVFLRDVVPAGTNGSRVVYDAIRFVGAGTRLDKNEVVPKTHNLEVMPNQPNPLGLEANSSGTYFVLRLRQPEKVKIEISNILGQKIKTLYPGVLSAGEARIYWNGKGAYNETLPRGVYIYTVSAGREKLSKKLVLIR</sequence>
<evidence type="ECO:0000313" key="5">
    <source>
        <dbReference type="EMBL" id="HED10790.1"/>
    </source>
</evidence>
<dbReference type="GO" id="GO:0004222">
    <property type="term" value="F:metalloendopeptidase activity"/>
    <property type="evidence" value="ECO:0007669"/>
    <property type="project" value="TreeGrafter"/>
</dbReference>
<dbReference type="InterPro" id="IPR011055">
    <property type="entry name" value="Dup_hybrid_motif"/>
</dbReference>
<dbReference type="Pfam" id="PF25275">
    <property type="entry name" value="Golvesin_C"/>
    <property type="match status" value="1"/>
</dbReference>
<feature type="non-terminal residue" evidence="5">
    <location>
        <position position="1"/>
    </location>
</feature>
<evidence type="ECO:0000256" key="1">
    <source>
        <dbReference type="ARBA" id="ARBA00022729"/>
    </source>
</evidence>
<dbReference type="Gene3D" id="2.60.40.4070">
    <property type="match status" value="1"/>
</dbReference>
<reference evidence="5" key="1">
    <citation type="journal article" date="2020" name="mSystems">
        <title>Genome- and Community-Level Interaction Insights into Carbon Utilization and Element Cycling Functions of Hydrothermarchaeota in Hydrothermal Sediment.</title>
        <authorList>
            <person name="Zhou Z."/>
            <person name="Liu Y."/>
            <person name="Xu W."/>
            <person name="Pan J."/>
            <person name="Luo Z.H."/>
            <person name="Li M."/>
        </authorList>
    </citation>
    <scope>NUCLEOTIDE SEQUENCE [LARGE SCALE GENOMIC DNA]</scope>
    <source>
        <strain evidence="5">HyVt-456</strain>
    </source>
</reference>
<dbReference type="InterPro" id="IPR050570">
    <property type="entry name" value="Cell_wall_metabolism_enzyme"/>
</dbReference>
<dbReference type="Pfam" id="PF01551">
    <property type="entry name" value="Peptidase_M23"/>
    <property type="match status" value="1"/>
</dbReference>
<dbReference type="NCBIfam" id="TIGR04183">
    <property type="entry name" value="Por_Secre_tail"/>
    <property type="match status" value="1"/>
</dbReference>
<dbReference type="InterPro" id="IPR026444">
    <property type="entry name" value="Secre_tail"/>
</dbReference>
<accession>A0A7V1LMP3</accession>
<name>A0A7V1LMP3_CALAY</name>
<dbReference type="InterPro" id="IPR033803">
    <property type="entry name" value="CBD-like_Golvesin-Xly"/>
</dbReference>
<proteinExistence type="predicted"/>
<dbReference type="Gene3D" id="2.70.70.10">
    <property type="entry name" value="Glucose Permease (Domain IIA)"/>
    <property type="match status" value="1"/>
</dbReference>
<protein>
    <submittedName>
        <fullName evidence="5">T9SS type A sorting domain-containing protein</fullName>
    </submittedName>
</protein>
<dbReference type="AlphaFoldDB" id="A0A7V1LMP3"/>
<dbReference type="Pfam" id="PF13860">
    <property type="entry name" value="FlgD_ig"/>
    <property type="match status" value="1"/>
</dbReference>
<dbReference type="PANTHER" id="PTHR21666:SF289">
    <property type="entry name" value="L-ALA--D-GLU ENDOPEPTIDASE"/>
    <property type="match status" value="1"/>
</dbReference>
<comment type="caution">
    <text evidence="5">The sequence shown here is derived from an EMBL/GenBank/DDBJ whole genome shotgun (WGS) entry which is preliminary data.</text>
</comment>
<dbReference type="InterPro" id="IPR025965">
    <property type="entry name" value="FlgD/Vpr_Ig-like"/>
</dbReference>
<dbReference type="SUPFAM" id="SSF51261">
    <property type="entry name" value="Duplicated hybrid motif"/>
    <property type="match status" value="1"/>
</dbReference>
<dbReference type="InterPro" id="IPR016047">
    <property type="entry name" value="M23ase_b-sheet_dom"/>
</dbReference>
<gene>
    <name evidence="5" type="ORF">ENJ10_08880</name>
</gene>